<dbReference type="InterPro" id="IPR018957">
    <property type="entry name" value="Znf_C3HC4_RING-type"/>
</dbReference>
<evidence type="ECO:0000259" key="6">
    <source>
        <dbReference type="PROSITE" id="PS50089"/>
    </source>
</evidence>
<evidence type="ECO:0000256" key="3">
    <source>
        <dbReference type="ARBA" id="ARBA00022833"/>
    </source>
</evidence>
<evidence type="ECO:0000256" key="2">
    <source>
        <dbReference type="ARBA" id="ARBA00022771"/>
    </source>
</evidence>
<dbReference type="Pfam" id="PF00097">
    <property type="entry name" value="zf-C3HC4"/>
    <property type="match status" value="1"/>
</dbReference>
<feature type="region of interest" description="Disordered" evidence="5">
    <location>
        <begin position="90"/>
        <end position="119"/>
    </location>
</feature>
<dbReference type="InterPro" id="IPR013083">
    <property type="entry name" value="Znf_RING/FYVE/PHD"/>
</dbReference>
<dbReference type="AlphaFoldDB" id="A0AA38NQ60"/>
<feature type="domain" description="RING-type" evidence="6">
    <location>
        <begin position="29"/>
        <end position="78"/>
    </location>
</feature>
<organism evidence="7 8">
    <name type="scientific">Lentinula aff. detonsa</name>
    <dbReference type="NCBI Taxonomy" id="2804958"/>
    <lineage>
        <taxon>Eukaryota</taxon>
        <taxon>Fungi</taxon>
        <taxon>Dikarya</taxon>
        <taxon>Basidiomycota</taxon>
        <taxon>Agaricomycotina</taxon>
        <taxon>Agaricomycetes</taxon>
        <taxon>Agaricomycetidae</taxon>
        <taxon>Agaricales</taxon>
        <taxon>Marasmiineae</taxon>
        <taxon>Omphalotaceae</taxon>
        <taxon>Lentinula</taxon>
    </lineage>
</organism>
<dbReference type="EMBL" id="MU793275">
    <property type="protein sequence ID" value="KAJ3788450.1"/>
    <property type="molecule type" value="Genomic_DNA"/>
</dbReference>
<dbReference type="SUPFAM" id="SSF57850">
    <property type="entry name" value="RING/U-box"/>
    <property type="match status" value="1"/>
</dbReference>
<evidence type="ECO:0000256" key="5">
    <source>
        <dbReference type="SAM" id="MobiDB-lite"/>
    </source>
</evidence>
<accession>A0AA38NQ60</accession>
<keyword evidence="2 4" id="KW-0863">Zinc-finger</keyword>
<keyword evidence="3" id="KW-0862">Zinc</keyword>
<feature type="compositionally biased region" description="Acidic residues" evidence="5">
    <location>
        <begin position="96"/>
        <end position="105"/>
    </location>
</feature>
<dbReference type="Proteomes" id="UP001163798">
    <property type="component" value="Unassembled WGS sequence"/>
</dbReference>
<proteinExistence type="predicted"/>
<name>A0AA38NQ60_9AGAR</name>
<evidence type="ECO:0000313" key="7">
    <source>
        <dbReference type="EMBL" id="KAJ3788450.1"/>
    </source>
</evidence>
<gene>
    <name evidence="7" type="ORF">GGU10DRAFT_111505</name>
</gene>
<evidence type="ECO:0000256" key="1">
    <source>
        <dbReference type="ARBA" id="ARBA00022723"/>
    </source>
</evidence>
<dbReference type="Gene3D" id="3.30.40.10">
    <property type="entry name" value="Zinc/RING finger domain, C3HC4 (zinc finger)"/>
    <property type="match status" value="1"/>
</dbReference>
<sequence length="249" mass="28737">MNHLEIINKFIGSLPTYIDTDGVPEDICCPICLLSFKEILEDAPLAGVTMLPSCQHFFCRHELSEWIRGMYGSCPTCRHVFLDIRPPSGSNGVFNGDEEDEEEVDDHGGEYSPNENEEVEEEVEEWVAYDEDEEGAEEEVDIHSGDLLGEEEYIDESEETMNLTVVDIFQTKRNLTEMTKKRSISLVVNILQTKSDMAKKTKKTKKSVMPTVVNIFQTRRMRKRRLMSTVVNISTMRWNMTKRKKRRES</sequence>
<comment type="caution">
    <text evidence="7">The sequence shown here is derived from an EMBL/GenBank/DDBJ whole genome shotgun (WGS) entry which is preliminary data.</text>
</comment>
<evidence type="ECO:0000256" key="4">
    <source>
        <dbReference type="PROSITE-ProRule" id="PRU00175"/>
    </source>
</evidence>
<protein>
    <recommendedName>
        <fullName evidence="6">RING-type domain-containing protein</fullName>
    </recommendedName>
</protein>
<dbReference type="InterPro" id="IPR001841">
    <property type="entry name" value="Znf_RING"/>
</dbReference>
<dbReference type="PROSITE" id="PS50089">
    <property type="entry name" value="ZF_RING_2"/>
    <property type="match status" value="1"/>
</dbReference>
<evidence type="ECO:0000313" key="8">
    <source>
        <dbReference type="Proteomes" id="UP001163798"/>
    </source>
</evidence>
<keyword evidence="1" id="KW-0479">Metal-binding</keyword>
<keyword evidence="8" id="KW-1185">Reference proteome</keyword>
<reference evidence="7" key="1">
    <citation type="submission" date="2022-08" db="EMBL/GenBank/DDBJ databases">
        <authorList>
            <consortium name="DOE Joint Genome Institute"/>
            <person name="Min B."/>
            <person name="Riley R."/>
            <person name="Sierra-Patev S."/>
            <person name="Naranjo-Ortiz M."/>
            <person name="Looney B."/>
            <person name="Konkel Z."/>
            <person name="Slot J.C."/>
            <person name="Sakamoto Y."/>
            <person name="Steenwyk J.L."/>
            <person name="Rokas A."/>
            <person name="Carro J."/>
            <person name="Camarero S."/>
            <person name="Ferreira P."/>
            <person name="Molpeceres G."/>
            <person name="Ruiz-Duenas F.J."/>
            <person name="Serrano A."/>
            <person name="Henrissat B."/>
            <person name="Drula E."/>
            <person name="Hughes K.W."/>
            <person name="Mata J.L."/>
            <person name="Ishikawa N.K."/>
            <person name="Vargas-Isla R."/>
            <person name="Ushijima S."/>
            <person name="Smith C.A."/>
            <person name="Ahrendt S."/>
            <person name="Andreopoulos W."/>
            <person name="He G."/>
            <person name="Labutti K."/>
            <person name="Lipzen A."/>
            <person name="Ng V."/>
            <person name="Sandor L."/>
            <person name="Barry K."/>
            <person name="Martinez A.T."/>
            <person name="Xiao Y."/>
            <person name="Gibbons J.G."/>
            <person name="Terashima K."/>
            <person name="Hibbett D.S."/>
            <person name="Grigoriev I.V."/>
        </authorList>
    </citation>
    <scope>NUCLEOTIDE SEQUENCE</scope>
    <source>
        <strain evidence="7">TFB10291</strain>
    </source>
</reference>
<dbReference type="GO" id="GO:0008270">
    <property type="term" value="F:zinc ion binding"/>
    <property type="evidence" value="ECO:0007669"/>
    <property type="project" value="UniProtKB-KW"/>
</dbReference>